<name>A0A2K5RTI3_CEBIM</name>
<evidence type="ECO:0000259" key="3">
    <source>
        <dbReference type="PROSITE" id="PS50240"/>
    </source>
</evidence>
<dbReference type="SMART" id="SM00020">
    <property type="entry name" value="Tryp_SPc"/>
    <property type="match status" value="1"/>
</dbReference>
<keyword evidence="1" id="KW-0732">Signal</keyword>
<reference evidence="4" key="1">
    <citation type="submission" date="2025-08" db="UniProtKB">
        <authorList>
            <consortium name="Ensembl"/>
        </authorList>
    </citation>
    <scope>IDENTIFICATION</scope>
</reference>
<dbReference type="Gene3D" id="2.40.10.10">
    <property type="entry name" value="Trypsin-like serine proteases"/>
    <property type="match status" value="2"/>
</dbReference>
<dbReference type="FunFam" id="2.40.10.10:FF:000042">
    <property type="entry name" value="Kallikrein 1-related peptidase C9"/>
    <property type="match status" value="1"/>
</dbReference>
<keyword evidence="2" id="KW-1015">Disulfide bond</keyword>
<dbReference type="Pfam" id="PF00089">
    <property type="entry name" value="Trypsin"/>
    <property type="match status" value="1"/>
</dbReference>
<keyword evidence="5" id="KW-1185">Reference proteome</keyword>
<dbReference type="PRINTS" id="PR00722">
    <property type="entry name" value="CHYMOTRYPSIN"/>
</dbReference>
<reference evidence="4" key="2">
    <citation type="submission" date="2025-09" db="UniProtKB">
        <authorList>
            <consortium name="Ensembl"/>
        </authorList>
    </citation>
    <scope>IDENTIFICATION</scope>
</reference>
<dbReference type="GO" id="GO:0030141">
    <property type="term" value="C:secretory granule"/>
    <property type="evidence" value="ECO:0007669"/>
    <property type="project" value="TreeGrafter"/>
</dbReference>
<evidence type="ECO:0000256" key="2">
    <source>
        <dbReference type="ARBA" id="ARBA00023157"/>
    </source>
</evidence>
<dbReference type="InterPro" id="IPR043504">
    <property type="entry name" value="Peptidase_S1_PA_chymotrypsin"/>
</dbReference>
<evidence type="ECO:0000313" key="5">
    <source>
        <dbReference type="Proteomes" id="UP000233040"/>
    </source>
</evidence>
<dbReference type="STRING" id="9516.ENSCCAP00000031449"/>
<evidence type="ECO:0000256" key="1">
    <source>
        <dbReference type="ARBA" id="ARBA00022729"/>
    </source>
</evidence>
<dbReference type="InterPro" id="IPR033116">
    <property type="entry name" value="TRYPSIN_SER"/>
</dbReference>
<dbReference type="GO" id="GO:0004252">
    <property type="term" value="F:serine-type endopeptidase activity"/>
    <property type="evidence" value="ECO:0007669"/>
    <property type="project" value="Ensembl"/>
</dbReference>
<organism evidence="4 5">
    <name type="scientific">Cebus imitator</name>
    <name type="common">Panamanian white-faced capuchin</name>
    <name type="synonym">Cebus capucinus imitator</name>
    <dbReference type="NCBI Taxonomy" id="2715852"/>
    <lineage>
        <taxon>Eukaryota</taxon>
        <taxon>Metazoa</taxon>
        <taxon>Chordata</taxon>
        <taxon>Craniata</taxon>
        <taxon>Vertebrata</taxon>
        <taxon>Euteleostomi</taxon>
        <taxon>Mammalia</taxon>
        <taxon>Eutheria</taxon>
        <taxon>Euarchontoglires</taxon>
        <taxon>Primates</taxon>
        <taxon>Haplorrhini</taxon>
        <taxon>Platyrrhini</taxon>
        <taxon>Cebidae</taxon>
        <taxon>Cebinae</taxon>
        <taxon>Cebus</taxon>
    </lineage>
</organism>
<dbReference type="InterPro" id="IPR009003">
    <property type="entry name" value="Peptidase_S1_PA"/>
</dbReference>
<feature type="domain" description="Peptidase S1" evidence="3">
    <location>
        <begin position="22"/>
        <end position="255"/>
    </location>
</feature>
<proteinExistence type="predicted"/>
<dbReference type="PANTHER" id="PTHR24271:SF94">
    <property type="entry name" value="KALLIKREIN-2"/>
    <property type="match status" value="1"/>
</dbReference>
<dbReference type="GO" id="GO:0003073">
    <property type="term" value="P:regulation of systemic arterial blood pressure"/>
    <property type="evidence" value="ECO:0007669"/>
    <property type="project" value="TreeGrafter"/>
</dbReference>
<dbReference type="Ensembl" id="ENSCCAT00000049201.1">
    <property type="protein sequence ID" value="ENSCCAP00000031449.1"/>
    <property type="gene ID" value="ENSCCAG00000033781.1"/>
</dbReference>
<accession>A0A2K5RTI3</accession>
<dbReference type="CDD" id="cd00190">
    <property type="entry name" value="Tryp_SPc"/>
    <property type="match status" value="1"/>
</dbReference>
<sequence>MSLSITLSVGSTGATPLIQSRIVGGWECEKHSQPWQVAVYSHGWAHCGGVLVHPQWVLTGAHCRNENSQVWLGWHNLFEPEDTGQSIPVSRSFPHPLYNTSLLKHQSLGPDENYSDHLMLLRLLEPAKITDTVKVLGLPTREPALGTTCYAAGWGSIQPKEFFHPKSLQCVSLHLFSNDMCARAYSETATEFMLCAGHWTGGKDTCKGDSGGPLVCNGVLQGITSWGPDPCALPEKPGVYTKVVHYRKWIKDTIMANL</sequence>
<protein>
    <submittedName>
        <fullName evidence="4">Kallikrein related peptidase 2</fullName>
    </submittedName>
</protein>
<dbReference type="OMA" id="IGGWECE"/>
<dbReference type="SUPFAM" id="SSF50494">
    <property type="entry name" value="Trypsin-like serine proteases"/>
    <property type="match status" value="1"/>
</dbReference>
<dbReference type="PROSITE" id="PS50240">
    <property type="entry name" value="TRYPSIN_DOM"/>
    <property type="match status" value="1"/>
</dbReference>
<dbReference type="PANTHER" id="PTHR24271">
    <property type="entry name" value="KALLIKREIN-RELATED"/>
    <property type="match status" value="1"/>
</dbReference>
<dbReference type="GeneTree" id="ENSGT01020000230389"/>
<dbReference type="FunFam" id="2.40.10.10:FF:000032">
    <property type="entry name" value="Kallikrein 1-related peptidase C9"/>
    <property type="match status" value="1"/>
</dbReference>
<gene>
    <name evidence="4" type="primary">KLK2</name>
</gene>
<dbReference type="InterPro" id="IPR001314">
    <property type="entry name" value="Peptidase_S1A"/>
</dbReference>
<dbReference type="Proteomes" id="UP000233040">
    <property type="component" value="Unassembled WGS sequence"/>
</dbReference>
<dbReference type="InterPro" id="IPR001254">
    <property type="entry name" value="Trypsin_dom"/>
</dbReference>
<dbReference type="AlphaFoldDB" id="A0A2K5RTI3"/>
<dbReference type="PROSITE" id="PS00135">
    <property type="entry name" value="TRYPSIN_SER"/>
    <property type="match status" value="1"/>
</dbReference>
<dbReference type="GO" id="GO:0031638">
    <property type="term" value="P:zymogen activation"/>
    <property type="evidence" value="ECO:0007669"/>
    <property type="project" value="TreeGrafter"/>
</dbReference>
<evidence type="ECO:0000313" key="4">
    <source>
        <dbReference type="Ensembl" id="ENSCCAP00000031449.1"/>
    </source>
</evidence>